<dbReference type="NCBIfam" id="TIGR00399">
    <property type="entry name" value="metG_C_term"/>
    <property type="match status" value="1"/>
</dbReference>
<evidence type="ECO:0000256" key="17">
    <source>
        <dbReference type="SAM" id="MobiDB-lite"/>
    </source>
</evidence>
<dbReference type="PROSITE" id="PS00178">
    <property type="entry name" value="AA_TRNA_LIGASE_I"/>
    <property type="match status" value="1"/>
</dbReference>
<feature type="binding site" evidence="16">
    <location>
        <position position="145"/>
    </location>
    <ligand>
        <name>Zn(2+)</name>
        <dbReference type="ChEBI" id="CHEBI:29105"/>
    </ligand>
</feature>
<dbReference type="EMBL" id="JRMB01000001">
    <property type="protein sequence ID" value="KGF66420.1"/>
    <property type="molecule type" value="Genomic_DNA"/>
</dbReference>
<dbReference type="InterPro" id="IPR033911">
    <property type="entry name" value="MetRS_core"/>
</dbReference>
<dbReference type="PRINTS" id="PR01041">
    <property type="entry name" value="TRNASYNTHMET"/>
</dbReference>
<evidence type="ECO:0000256" key="9">
    <source>
        <dbReference type="ARBA" id="ARBA00022741"/>
    </source>
</evidence>
<evidence type="ECO:0000313" key="21">
    <source>
        <dbReference type="Proteomes" id="UP000029719"/>
    </source>
</evidence>
<dbReference type="InterPro" id="IPR029038">
    <property type="entry name" value="MetRS_Zn"/>
</dbReference>
<reference evidence="20 22" key="2">
    <citation type="journal article" date="2020" name="FEMS Microbiol. Ecol.">
        <title>Temporal dynamics of bacterial communities during seed development and maturation.</title>
        <authorList>
            <person name="Chesneau G."/>
            <person name="Torres-Cortes G."/>
            <person name="Briand M."/>
            <person name="Darrasse A."/>
            <person name="Preveaux A."/>
            <person name="Marais C."/>
            <person name="Jacques M.A."/>
            <person name="Shade A."/>
            <person name="Barret M."/>
        </authorList>
    </citation>
    <scope>NUCLEOTIDE SEQUENCE [LARGE SCALE GENOMIC DNA]</scope>
    <source>
        <strain evidence="20 22">CFBP13723</strain>
    </source>
</reference>
<evidence type="ECO:0000256" key="5">
    <source>
        <dbReference type="ARBA" id="ARBA00022490"/>
    </source>
</evidence>
<accession>A0A9X0JKW1</accession>
<dbReference type="GO" id="GO:0005524">
    <property type="term" value="F:ATP binding"/>
    <property type="evidence" value="ECO:0007669"/>
    <property type="project" value="UniProtKB-UniRule"/>
</dbReference>
<reference evidence="19 21" key="1">
    <citation type="submission" date="2014-09" db="EMBL/GenBank/DDBJ databases">
        <title>Genome sequence of Pseudomonas lutea strain DSM 17257T.</title>
        <authorList>
            <person name="Kwak Y."/>
            <person name="Shin J.-H."/>
        </authorList>
    </citation>
    <scope>NUCLEOTIDE SEQUENCE [LARGE SCALE GENOMIC DNA]</scope>
    <source>
        <strain evidence="19 21">DSM 17257</strain>
    </source>
</reference>
<dbReference type="PANTHER" id="PTHR45765">
    <property type="entry name" value="METHIONINE--TRNA LIGASE"/>
    <property type="match status" value="1"/>
</dbReference>
<organism evidence="19 21">
    <name type="scientific">Pseudomonas lutea</name>
    <dbReference type="NCBI Taxonomy" id="243924"/>
    <lineage>
        <taxon>Bacteria</taxon>
        <taxon>Pseudomonadati</taxon>
        <taxon>Pseudomonadota</taxon>
        <taxon>Gammaproteobacteria</taxon>
        <taxon>Pseudomonadales</taxon>
        <taxon>Pseudomonadaceae</taxon>
        <taxon>Pseudomonas</taxon>
    </lineage>
</organism>
<dbReference type="PANTHER" id="PTHR45765:SF1">
    <property type="entry name" value="METHIONINE--TRNA LIGASE, CYTOPLASMIC"/>
    <property type="match status" value="1"/>
</dbReference>
<feature type="binding site" evidence="16">
    <location>
        <position position="158"/>
    </location>
    <ligand>
        <name>Zn(2+)</name>
        <dbReference type="ChEBI" id="CHEBI:29105"/>
    </ligand>
</feature>
<dbReference type="Pfam" id="PF09334">
    <property type="entry name" value="tRNA-synt_1g"/>
    <property type="match status" value="1"/>
</dbReference>
<comment type="caution">
    <text evidence="19">The sequence shown here is derived from an EMBL/GenBank/DDBJ whole genome shotgun (WGS) entry which is preliminary data.</text>
</comment>
<comment type="function">
    <text evidence="1 16">Is required not only for elongation of protein synthesis but also for the initiation of all mRNA translation through initiator tRNA(fMet) aminoacylation.</text>
</comment>
<dbReference type="GO" id="GO:0004825">
    <property type="term" value="F:methionine-tRNA ligase activity"/>
    <property type="evidence" value="ECO:0007669"/>
    <property type="project" value="UniProtKB-UniRule"/>
</dbReference>
<comment type="cofactor">
    <cofactor evidence="16">
        <name>Zn(2+)</name>
        <dbReference type="ChEBI" id="CHEBI:29105"/>
    </cofactor>
    <text evidence="16">Binds 1 zinc ion per subunit.</text>
</comment>
<comment type="catalytic activity">
    <reaction evidence="15 16">
        <text>tRNA(Met) + L-methionine + ATP = L-methionyl-tRNA(Met) + AMP + diphosphate</text>
        <dbReference type="Rhea" id="RHEA:13481"/>
        <dbReference type="Rhea" id="RHEA-COMP:9667"/>
        <dbReference type="Rhea" id="RHEA-COMP:9698"/>
        <dbReference type="ChEBI" id="CHEBI:30616"/>
        <dbReference type="ChEBI" id="CHEBI:33019"/>
        <dbReference type="ChEBI" id="CHEBI:57844"/>
        <dbReference type="ChEBI" id="CHEBI:78442"/>
        <dbReference type="ChEBI" id="CHEBI:78530"/>
        <dbReference type="ChEBI" id="CHEBI:456215"/>
        <dbReference type="EC" id="6.1.1.10"/>
    </reaction>
</comment>
<dbReference type="CDD" id="cd07957">
    <property type="entry name" value="Anticodon_Ia_Met"/>
    <property type="match status" value="1"/>
</dbReference>
<comment type="subunit">
    <text evidence="4 16">Homodimer.</text>
</comment>
<dbReference type="NCBIfam" id="NF001100">
    <property type="entry name" value="PRK00133.1"/>
    <property type="match status" value="1"/>
</dbReference>
<dbReference type="Gene3D" id="2.20.28.20">
    <property type="entry name" value="Methionyl-tRNA synthetase, Zn-domain"/>
    <property type="match status" value="1"/>
</dbReference>
<comment type="subcellular location">
    <subcellularLocation>
        <location evidence="2 16">Cytoplasm</location>
    </subcellularLocation>
</comment>
<keyword evidence="6 16" id="KW-0820">tRNA-binding</keyword>
<sequence>MSEPRKILVTSALPYANGSIHLGHMLEYIQTDMWVRFQKHRGNQCIYVCADDAHGSAIMLRAEKEGITPEQLIANVQAEHSADFADFLVDFDNFHSTHADENRELSSLIYTRLRDAGHIATRSVTQYFDPEKKMFLADRFIKGTCPKCGTEDQYGDNCEKCGATYAPTDLKDPKSAISGATPVLRDSKHFFFDLPAFDAMLKSWTRSGTLQDAVANKLSEWLDSGLQQWDISRDAPYFGFEIPDEPGKYFYVWLDAPIGYMASFKNLCARRPELDFDAFWRKDSTTELYHFIGKDIVNFHALFWPAMLEGSGFRKPTGINVHGYLTVNGQKMSKSRGTFIKARTYLEHLSPEYLRYYYAAKLGRGVDDLDLNLEDFVQKVNSDLIGKVVNIASRCAGFIQKGNAGLLVAGNAAPELTDAFHAAAPSIAEAYEARDFARAMREIMALADRANAWIADKAPWSLAKQEGKHDEVQAICALGINLFRQLVIFLKPVLPNLAADAELFLNVAPLNWDDHQTLLSDHQLNPFQPLMTRIDPAKVEAMTDASKEDLAASATDTGAAPQGNGELAKDPLSPEIDFDAFAAIDLRVALIEKAEHVEGADKLLRLTLDIGDEKRNVFSGIKSAYPNPAELEGRMTMMIANLKPRKMRFGISEGMVMAAGPGGEEIYLLSPDSGAKPGQRIK</sequence>
<dbReference type="InterPro" id="IPR004495">
    <property type="entry name" value="Met-tRNA-synth_bsu_C"/>
</dbReference>
<dbReference type="GO" id="GO:0046872">
    <property type="term" value="F:metal ion binding"/>
    <property type="evidence" value="ECO:0007669"/>
    <property type="project" value="UniProtKB-KW"/>
</dbReference>
<dbReference type="Pfam" id="PF19303">
    <property type="entry name" value="Anticodon_3"/>
    <property type="match status" value="1"/>
</dbReference>
<keyword evidence="9 16" id="KW-0547">Nucleotide-binding</keyword>
<name>A0A9X0JKW1_9PSED</name>
<dbReference type="EC" id="6.1.1.10" evidence="16"/>
<dbReference type="AlphaFoldDB" id="A0A9X0JKW1"/>
<dbReference type="EMBL" id="JACYNP010000005">
    <property type="protein sequence ID" value="MBD8122177.1"/>
    <property type="molecule type" value="Genomic_DNA"/>
</dbReference>
<keyword evidence="14 16" id="KW-0030">Aminoacyl-tRNA synthetase</keyword>
<dbReference type="NCBIfam" id="TIGR00398">
    <property type="entry name" value="metG"/>
    <property type="match status" value="1"/>
</dbReference>
<protein>
    <recommendedName>
        <fullName evidence="16">Methionine--tRNA ligase</fullName>
        <ecNumber evidence="16">6.1.1.10</ecNumber>
    </recommendedName>
    <alternativeName>
        <fullName evidence="16">Methionyl-tRNA synthetase</fullName>
        <shortName evidence="16">MetRS</shortName>
    </alternativeName>
</protein>
<evidence type="ECO:0000256" key="13">
    <source>
        <dbReference type="ARBA" id="ARBA00022917"/>
    </source>
</evidence>
<feature type="binding site" evidence="16">
    <location>
        <position position="334"/>
    </location>
    <ligand>
        <name>ATP</name>
        <dbReference type="ChEBI" id="CHEBI:30616"/>
    </ligand>
</feature>
<dbReference type="HAMAP" id="MF_00098">
    <property type="entry name" value="Met_tRNA_synth_type1"/>
    <property type="match status" value="1"/>
</dbReference>
<evidence type="ECO:0000256" key="4">
    <source>
        <dbReference type="ARBA" id="ARBA00011738"/>
    </source>
</evidence>
<dbReference type="Proteomes" id="UP000029719">
    <property type="component" value="Unassembled WGS sequence"/>
</dbReference>
<evidence type="ECO:0000313" key="19">
    <source>
        <dbReference type="EMBL" id="KGF66420.1"/>
    </source>
</evidence>
<evidence type="ECO:0000259" key="18">
    <source>
        <dbReference type="PROSITE" id="PS50886"/>
    </source>
</evidence>
<evidence type="ECO:0000256" key="1">
    <source>
        <dbReference type="ARBA" id="ARBA00003314"/>
    </source>
</evidence>
<dbReference type="FunFam" id="2.40.50.140:FF:000042">
    <property type="entry name" value="Methionine--tRNA ligase"/>
    <property type="match status" value="1"/>
</dbReference>
<feature type="binding site" evidence="16">
    <location>
        <position position="148"/>
    </location>
    <ligand>
        <name>Zn(2+)</name>
        <dbReference type="ChEBI" id="CHEBI:29105"/>
    </ligand>
</feature>
<evidence type="ECO:0000313" key="22">
    <source>
        <dbReference type="Proteomes" id="UP000625247"/>
    </source>
</evidence>
<dbReference type="CDD" id="cd00814">
    <property type="entry name" value="MetRS_core"/>
    <property type="match status" value="1"/>
</dbReference>
<dbReference type="CDD" id="cd02800">
    <property type="entry name" value="tRNA_bind_EcMetRS_like"/>
    <property type="match status" value="1"/>
</dbReference>
<dbReference type="OrthoDB" id="9810191at2"/>
<evidence type="ECO:0000256" key="7">
    <source>
        <dbReference type="ARBA" id="ARBA00022598"/>
    </source>
</evidence>
<evidence type="ECO:0000256" key="16">
    <source>
        <dbReference type="HAMAP-Rule" id="MF_00098"/>
    </source>
</evidence>
<dbReference type="InterPro" id="IPR041872">
    <property type="entry name" value="Anticodon_Met"/>
</dbReference>
<dbReference type="SUPFAM" id="SSF47323">
    <property type="entry name" value="Anticodon-binding domain of a subclass of class I aminoacyl-tRNA synthetases"/>
    <property type="match status" value="1"/>
</dbReference>
<keyword evidence="7 16" id="KW-0436">Ligase</keyword>
<dbReference type="InterPro" id="IPR023458">
    <property type="entry name" value="Met-tRNA_ligase_1"/>
</dbReference>
<evidence type="ECO:0000256" key="8">
    <source>
        <dbReference type="ARBA" id="ARBA00022723"/>
    </source>
</evidence>
<proteinExistence type="inferred from homology"/>
<dbReference type="GO" id="GO:0005829">
    <property type="term" value="C:cytosol"/>
    <property type="evidence" value="ECO:0007669"/>
    <property type="project" value="TreeGrafter"/>
</dbReference>
<keyword evidence="12 16" id="KW-0694">RNA-binding</keyword>
<feature type="region of interest" description="Disordered" evidence="17">
    <location>
        <begin position="549"/>
        <end position="569"/>
    </location>
</feature>
<dbReference type="InterPro" id="IPR002547">
    <property type="entry name" value="tRNA-bd_dom"/>
</dbReference>
<feature type="short sequence motif" description="'HIGH' region" evidence="16">
    <location>
        <begin position="14"/>
        <end position="24"/>
    </location>
</feature>
<evidence type="ECO:0000256" key="14">
    <source>
        <dbReference type="ARBA" id="ARBA00023146"/>
    </source>
</evidence>
<evidence type="ECO:0000256" key="12">
    <source>
        <dbReference type="ARBA" id="ARBA00022884"/>
    </source>
</evidence>
<dbReference type="Gene3D" id="1.10.730.10">
    <property type="entry name" value="Isoleucyl-tRNA Synthetase, Domain 1"/>
    <property type="match status" value="1"/>
</dbReference>
<evidence type="ECO:0000256" key="11">
    <source>
        <dbReference type="ARBA" id="ARBA00022840"/>
    </source>
</evidence>
<dbReference type="InterPro" id="IPR012340">
    <property type="entry name" value="NA-bd_OB-fold"/>
</dbReference>
<evidence type="ECO:0000256" key="15">
    <source>
        <dbReference type="ARBA" id="ARBA00047364"/>
    </source>
</evidence>
<dbReference type="GO" id="GO:0006431">
    <property type="term" value="P:methionyl-tRNA aminoacylation"/>
    <property type="evidence" value="ECO:0007669"/>
    <property type="project" value="UniProtKB-UniRule"/>
</dbReference>
<keyword evidence="8 16" id="KW-0479">Metal-binding</keyword>
<comment type="similarity">
    <text evidence="3 16">Belongs to the class-I aminoacyl-tRNA synthetase family. MetG type 1 subfamily.</text>
</comment>
<dbReference type="Proteomes" id="UP000625247">
    <property type="component" value="Unassembled WGS sequence"/>
</dbReference>
<dbReference type="Pfam" id="PF01588">
    <property type="entry name" value="tRNA_bind"/>
    <property type="match status" value="1"/>
</dbReference>
<feature type="short sequence motif" description="'KMSKS' region" evidence="16">
    <location>
        <begin position="331"/>
        <end position="335"/>
    </location>
</feature>
<dbReference type="Gene3D" id="3.40.50.620">
    <property type="entry name" value="HUPs"/>
    <property type="match status" value="1"/>
</dbReference>
<dbReference type="InterPro" id="IPR015413">
    <property type="entry name" value="Methionyl/Leucyl_tRNA_Synth"/>
</dbReference>
<keyword evidence="5 16" id="KW-0963">Cytoplasm</keyword>
<dbReference type="SUPFAM" id="SSF52374">
    <property type="entry name" value="Nucleotidylyl transferase"/>
    <property type="match status" value="1"/>
</dbReference>
<dbReference type="FunFam" id="2.20.28.20:FF:000001">
    <property type="entry name" value="Methionine--tRNA ligase"/>
    <property type="match status" value="1"/>
</dbReference>
<evidence type="ECO:0000256" key="3">
    <source>
        <dbReference type="ARBA" id="ARBA00008258"/>
    </source>
</evidence>
<dbReference type="SUPFAM" id="SSF57770">
    <property type="entry name" value="Methionyl-tRNA synthetase (MetRS), Zn-domain"/>
    <property type="match status" value="1"/>
</dbReference>
<gene>
    <name evidence="16 19" type="primary">metG</name>
    <name evidence="20" type="ORF">IFT62_13215</name>
    <name evidence="19" type="ORF">LT42_11205</name>
</gene>
<evidence type="ECO:0000256" key="10">
    <source>
        <dbReference type="ARBA" id="ARBA00022833"/>
    </source>
</evidence>
<keyword evidence="22" id="KW-1185">Reference proteome</keyword>
<dbReference type="FunFam" id="1.10.730.10:FF:000005">
    <property type="entry name" value="Methionine--tRNA ligase"/>
    <property type="match status" value="1"/>
</dbReference>
<dbReference type="GO" id="GO:0000049">
    <property type="term" value="F:tRNA binding"/>
    <property type="evidence" value="ECO:0007669"/>
    <property type="project" value="UniProtKB-UniRule"/>
</dbReference>
<feature type="domain" description="TRNA-binding" evidence="18">
    <location>
        <begin position="580"/>
        <end position="682"/>
    </location>
</feature>
<dbReference type="Gene3D" id="2.40.50.140">
    <property type="entry name" value="Nucleic acid-binding proteins"/>
    <property type="match status" value="1"/>
</dbReference>
<dbReference type="SUPFAM" id="SSF50249">
    <property type="entry name" value="Nucleic acid-binding proteins"/>
    <property type="match status" value="1"/>
</dbReference>
<dbReference type="InterPro" id="IPR001412">
    <property type="entry name" value="aa-tRNA-synth_I_CS"/>
</dbReference>
<evidence type="ECO:0000256" key="2">
    <source>
        <dbReference type="ARBA" id="ARBA00004496"/>
    </source>
</evidence>
<dbReference type="InterPro" id="IPR014758">
    <property type="entry name" value="Met-tRNA_synth"/>
</dbReference>
<dbReference type="PROSITE" id="PS50886">
    <property type="entry name" value="TRBD"/>
    <property type="match status" value="1"/>
</dbReference>
<keyword evidence="11 16" id="KW-0067">ATP-binding</keyword>
<dbReference type="InterPro" id="IPR009080">
    <property type="entry name" value="tRNAsynth_Ia_anticodon-bd"/>
</dbReference>
<evidence type="ECO:0000256" key="6">
    <source>
        <dbReference type="ARBA" id="ARBA00022555"/>
    </source>
</evidence>
<keyword evidence="10 16" id="KW-0862">Zinc</keyword>
<feature type="binding site" evidence="16">
    <location>
        <position position="161"/>
    </location>
    <ligand>
        <name>Zn(2+)</name>
        <dbReference type="ChEBI" id="CHEBI:29105"/>
    </ligand>
</feature>
<evidence type="ECO:0000313" key="20">
    <source>
        <dbReference type="EMBL" id="MBD8122177.1"/>
    </source>
</evidence>
<dbReference type="InterPro" id="IPR014729">
    <property type="entry name" value="Rossmann-like_a/b/a_fold"/>
</dbReference>
<dbReference type="RefSeq" id="WP_037012281.1">
    <property type="nucleotide sequence ID" value="NZ_JACYNP010000005.1"/>
</dbReference>
<keyword evidence="13 16" id="KW-0648">Protein biosynthesis</keyword>